<dbReference type="OrthoDB" id="6223668at2759"/>
<evidence type="ECO:0000313" key="1">
    <source>
        <dbReference type="EMBL" id="VDP70427.1"/>
    </source>
</evidence>
<evidence type="ECO:0000313" key="3">
    <source>
        <dbReference type="WBParaSite" id="ECPE_0000374401-mRNA-1"/>
    </source>
</evidence>
<reference evidence="3" key="1">
    <citation type="submission" date="2016-06" db="UniProtKB">
        <authorList>
            <consortium name="WormBaseParasite"/>
        </authorList>
    </citation>
    <scope>IDENTIFICATION</scope>
</reference>
<sequence>MISRRLQTAVTNTYYAADLRIIYTSKPFPSLQMKDKLPVEMTSLCTYQFVCSGGTTHIGRIAAAWPNAFENTTPFGLIAD</sequence>
<dbReference type="WBParaSite" id="ECPE_0000374401-mRNA-1">
    <property type="protein sequence ID" value="ECPE_0000374401-mRNA-1"/>
    <property type="gene ID" value="ECPE_0000374401"/>
</dbReference>
<name>A0A183A9V6_9TREM</name>
<proteinExistence type="predicted"/>
<gene>
    <name evidence="1" type="ORF">ECPE_LOCUS3741</name>
</gene>
<reference evidence="1 2" key="2">
    <citation type="submission" date="2018-11" db="EMBL/GenBank/DDBJ databases">
        <authorList>
            <consortium name="Pathogen Informatics"/>
        </authorList>
    </citation>
    <scope>NUCLEOTIDE SEQUENCE [LARGE SCALE GENOMIC DNA]</scope>
    <source>
        <strain evidence="1 2">Egypt</strain>
    </source>
</reference>
<dbReference type="Proteomes" id="UP000272942">
    <property type="component" value="Unassembled WGS sequence"/>
</dbReference>
<accession>A0A183A9V6</accession>
<organism evidence="3">
    <name type="scientific">Echinostoma caproni</name>
    <dbReference type="NCBI Taxonomy" id="27848"/>
    <lineage>
        <taxon>Eukaryota</taxon>
        <taxon>Metazoa</taxon>
        <taxon>Spiralia</taxon>
        <taxon>Lophotrochozoa</taxon>
        <taxon>Platyhelminthes</taxon>
        <taxon>Trematoda</taxon>
        <taxon>Digenea</taxon>
        <taxon>Plagiorchiida</taxon>
        <taxon>Echinostomata</taxon>
        <taxon>Echinostomatoidea</taxon>
        <taxon>Echinostomatidae</taxon>
        <taxon>Echinostoma</taxon>
    </lineage>
</organism>
<dbReference type="EMBL" id="UZAN01040650">
    <property type="protein sequence ID" value="VDP70427.1"/>
    <property type="molecule type" value="Genomic_DNA"/>
</dbReference>
<protein>
    <submittedName>
        <fullName evidence="3">Peptidase A1 domain-containing protein</fullName>
    </submittedName>
</protein>
<dbReference type="AlphaFoldDB" id="A0A183A9V6"/>
<evidence type="ECO:0000313" key="2">
    <source>
        <dbReference type="Proteomes" id="UP000272942"/>
    </source>
</evidence>
<keyword evidence="2" id="KW-1185">Reference proteome</keyword>